<keyword evidence="3" id="KW-0067">ATP-binding</keyword>
<dbReference type="Pfam" id="PF19302">
    <property type="entry name" value="DUF5915"/>
    <property type="match status" value="1"/>
</dbReference>
<evidence type="ECO:0000256" key="7">
    <source>
        <dbReference type="SAM" id="MobiDB-lite"/>
    </source>
</evidence>
<sequence>MCWRSDTPLMYKACPTWFIKVEEIRDKLVENNKQTYWVPDYVKDKRFHNWLSEARDWNVSRTRYWGTPLPLWVSADYEEIICVGSVAELEELSGRKVTDLHRHFIDDIEIPSKKGKGMLKRVDEVFDCWFESGGMPYASKHYPFERKEEFEKGFPAQFIAEGLDQTRGWFYTLMVLSTILFDKPAWKNLIVNGLVLAEDGKKMSKRLKNYPDPVYMCDSYGADSVRMYMCNSPVVRAEPLKFAEAGVREVVKNVFLPWYNAYRFLVGEATRYEASENAVFKQDSERIKKSTNLMDRWINASSHQLIKFVREEMDAYRLYTVVGGLTKFLEELTNWYIRLNRDRIKGDNGTEETVTALCTLYDAVLNVTIMLAAVTPFITEMIYQNLARALPDGHPLKAKSVHFVMVPEYDPEALDPGIQRAVASMQTVIELGRVSREQRQVAQKMPLKSMTIYNRDETFRNDIALLQAYVKDEINAVEMVLESKPGDEKLTAALNFKVAGKKLGKDMKAVKAAVESLSQEELVKFDSEGKITVCGHELVSEDVSISREVAGLDNPDLQTSRDKDTDTMLVLDFTSDPALVLVRDCREIATRVNQLKKASKMKPDDPIDIWAEVVDPKKDSPLQAALMGKVDLLDKLLRRRLFRAPQMQGHEVVVKTEDYDVNGEKLRVTLTDRTVYFNDTALAELSGGDASVGDALRGHLKKLTLVQLSEAQTVTVSGTAYELVRGKHFSCGPAEAEWIKAGFAPTARTDKPEAAPKKDAKPKKEAKKDGKAGKSAGEPAELTPEELEELRKKRLKKVIKEGGKRGVEIEGAADMGGLQFFCTAVEEPDGDLDLLVESMKAMNAKSDPTDEERKGGSGHIGKMIFSAGTEQLAVAAYVPEEKQGELSCEEWLRTVLAPFSGSLCGTAKDLCSGVVKTDADKGVFPLKIRESMILEANNFLRKKGLFPEDNGDSDEMVFGDDDFPS</sequence>
<dbReference type="InterPro" id="IPR033709">
    <property type="entry name" value="Anticodon_Ile_ABEc"/>
</dbReference>
<dbReference type="EMBL" id="CAUYUJ010009213">
    <property type="protein sequence ID" value="CAK0826139.1"/>
    <property type="molecule type" value="Genomic_DNA"/>
</dbReference>
<feature type="compositionally biased region" description="Basic and acidic residues" evidence="7">
    <location>
        <begin position="748"/>
        <end position="772"/>
    </location>
</feature>
<evidence type="ECO:0000256" key="4">
    <source>
        <dbReference type="ARBA" id="ARBA00022917"/>
    </source>
</evidence>
<keyword evidence="4" id="KW-0648">Protein biosynthesis</keyword>
<feature type="domain" description="Methionyl/Valyl/Leucyl/Isoleucyl-tRNA synthetase anticodon-binding" evidence="9">
    <location>
        <begin position="295"/>
        <end position="448"/>
    </location>
</feature>
<evidence type="ECO:0000256" key="6">
    <source>
        <dbReference type="ARBA" id="ARBA00048359"/>
    </source>
</evidence>
<feature type="compositionally biased region" description="Low complexity" evidence="7">
    <location>
        <begin position="773"/>
        <end position="782"/>
    </location>
</feature>
<dbReference type="InterPro" id="IPR002300">
    <property type="entry name" value="aa-tRNA-synth_Ia"/>
</dbReference>
<accession>A0ABN9S303</accession>
<dbReference type="InterPro" id="IPR023586">
    <property type="entry name" value="Ile-tRNA-ligase_type2"/>
</dbReference>
<proteinExistence type="predicted"/>
<dbReference type="PANTHER" id="PTHR42780:SF1">
    <property type="entry name" value="ISOLEUCINE--TRNA LIGASE, CYTOPLASMIC"/>
    <property type="match status" value="1"/>
</dbReference>
<organism evidence="10 11">
    <name type="scientific">Prorocentrum cordatum</name>
    <dbReference type="NCBI Taxonomy" id="2364126"/>
    <lineage>
        <taxon>Eukaryota</taxon>
        <taxon>Sar</taxon>
        <taxon>Alveolata</taxon>
        <taxon>Dinophyceae</taxon>
        <taxon>Prorocentrales</taxon>
        <taxon>Prorocentraceae</taxon>
        <taxon>Prorocentrum</taxon>
    </lineage>
</organism>
<evidence type="ECO:0000259" key="8">
    <source>
        <dbReference type="Pfam" id="PF00133"/>
    </source>
</evidence>
<keyword evidence="2" id="KW-0547">Nucleotide-binding</keyword>
<dbReference type="CDD" id="cd07961">
    <property type="entry name" value="Anticodon_Ia_Ile_ABEc"/>
    <property type="match status" value="1"/>
</dbReference>
<keyword evidence="11" id="KW-1185">Reference proteome</keyword>
<dbReference type="PANTHER" id="PTHR42780">
    <property type="entry name" value="SOLEUCYL-TRNA SYNTHETASE"/>
    <property type="match status" value="1"/>
</dbReference>
<dbReference type="CDD" id="cd00818">
    <property type="entry name" value="IleRS_core"/>
    <property type="match status" value="1"/>
</dbReference>
<evidence type="ECO:0000256" key="3">
    <source>
        <dbReference type="ARBA" id="ARBA00022840"/>
    </source>
</evidence>
<dbReference type="SUPFAM" id="SSF47323">
    <property type="entry name" value="Anticodon-binding domain of a subclass of class I aminoacyl-tRNA synthetases"/>
    <property type="match status" value="1"/>
</dbReference>
<feature type="domain" description="Aminoacyl-tRNA synthetase class Ia" evidence="8">
    <location>
        <begin position="10"/>
        <end position="239"/>
    </location>
</feature>
<evidence type="ECO:0000256" key="2">
    <source>
        <dbReference type="ARBA" id="ARBA00022741"/>
    </source>
</evidence>
<dbReference type="InterPro" id="IPR013155">
    <property type="entry name" value="M/V/L/I-tRNA-synth_anticd-bd"/>
</dbReference>
<evidence type="ECO:0000259" key="9">
    <source>
        <dbReference type="Pfam" id="PF08264"/>
    </source>
</evidence>
<dbReference type="Gene3D" id="1.10.730.10">
    <property type="entry name" value="Isoleucyl-tRNA Synthetase, Domain 1"/>
    <property type="match status" value="1"/>
</dbReference>
<dbReference type="InterPro" id="IPR009080">
    <property type="entry name" value="tRNAsynth_Ia_anticodon-bd"/>
</dbReference>
<comment type="caution">
    <text evidence="10">The sequence shown here is derived from an EMBL/GenBank/DDBJ whole genome shotgun (WGS) entry which is preliminary data.</text>
</comment>
<reference evidence="10" key="1">
    <citation type="submission" date="2023-10" db="EMBL/GenBank/DDBJ databases">
        <authorList>
            <person name="Chen Y."/>
            <person name="Shah S."/>
            <person name="Dougan E. K."/>
            <person name="Thang M."/>
            <person name="Chan C."/>
        </authorList>
    </citation>
    <scope>NUCLEOTIDE SEQUENCE [LARGE SCALE GENOMIC DNA]</scope>
</reference>
<gene>
    <name evidence="10" type="ORF">PCOR1329_LOCUS26076</name>
</gene>
<dbReference type="Proteomes" id="UP001189429">
    <property type="component" value="Unassembled WGS sequence"/>
</dbReference>
<dbReference type="Pfam" id="PF08264">
    <property type="entry name" value="Anticodon_1"/>
    <property type="match status" value="1"/>
</dbReference>
<evidence type="ECO:0000256" key="1">
    <source>
        <dbReference type="ARBA" id="ARBA00022598"/>
    </source>
</evidence>
<dbReference type="Gene3D" id="3.40.50.620">
    <property type="entry name" value="HUPs"/>
    <property type="match status" value="1"/>
</dbReference>
<keyword evidence="5" id="KW-0030">Aminoacyl-tRNA synthetase</keyword>
<evidence type="ECO:0008006" key="12">
    <source>
        <dbReference type="Google" id="ProtNLM"/>
    </source>
</evidence>
<dbReference type="InterPro" id="IPR014729">
    <property type="entry name" value="Rossmann-like_a/b/a_fold"/>
</dbReference>
<evidence type="ECO:0000313" key="10">
    <source>
        <dbReference type="EMBL" id="CAK0826139.1"/>
    </source>
</evidence>
<feature type="region of interest" description="Disordered" evidence="7">
    <location>
        <begin position="743"/>
        <end position="787"/>
    </location>
</feature>
<protein>
    <recommendedName>
        <fullName evidence="12">Isoleucyl-tRNA synthetase</fullName>
    </recommendedName>
</protein>
<dbReference type="Pfam" id="PF00133">
    <property type="entry name" value="tRNA-synt_1"/>
    <property type="match status" value="1"/>
</dbReference>
<keyword evidence="1" id="KW-0436">Ligase</keyword>
<evidence type="ECO:0000256" key="5">
    <source>
        <dbReference type="ARBA" id="ARBA00023146"/>
    </source>
</evidence>
<name>A0ABN9S303_9DINO</name>
<comment type="catalytic activity">
    <reaction evidence="6">
        <text>tRNA(Ile) + L-isoleucine + ATP = L-isoleucyl-tRNA(Ile) + AMP + diphosphate</text>
        <dbReference type="Rhea" id="RHEA:11060"/>
        <dbReference type="Rhea" id="RHEA-COMP:9666"/>
        <dbReference type="Rhea" id="RHEA-COMP:9695"/>
        <dbReference type="ChEBI" id="CHEBI:30616"/>
        <dbReference type="ChEBI" id="CHEBI:33019"/>
        <dbReference type="ChEBI" id="CHEBI:58045"/>
        <dbReference type="ChEBI" id="CHEBI:78442"/>
        <dbReference type="ChEBI" id="CHEBI:78528"/>
        <dbReference type="ChEBI" id="CHEBI:456215"/>
        <dbReference type="EC" id="6.1.1.5"/>
    </reaction>
</comment>
<evidence type="ECO:0000313" key="11">
    <source>
        <dbReference type="Proteomes" id="UP001189429"/>
    </source>
</evidence>
<dbReference type="SUPFAM" id="SSF52374">
    <property type="entry name" value="Nucleotidylyl transferase"/>
    <property type="match status" value="1"/>
</dbReference>